<dbReference type="HOGENOM" id="CLU_008878_3_1_1"/>
<feature type="active site" description="Proton acceptor" evidence="17">
    <location>
        <position position="629"/>
    </location>
</feature>
<proteinExistence type="inferred from homology"/>
<dbReference type="Gene3D" id="3.50.50.60">
    <property type="entry name" value="FAD/NAD(P)-binding domain"/>
    <property type="match status" value="2"/>
</dbReference>
<dbReference type="UniPathway" id="UPA00147"/>
<dbReference type="InterPro" id="IPR036188">
    <property type="entry name" value="FAD/NAD-bd_sf"/>
</dbReference>
<dbReference type="PANTHER" id="PTHR46056:SF12">
    <property type="entry name" value="LONG-CHAIN-ALCOHOL OXIDASE"/>
    <property type="match status" value="1"/>
</dbReference>
<protein>
    <recommendedName>
        <fullName evidence="16">Long-chain-alcohol oxidase</fullName>
        <ecNumber evidence="16">1.1.3.20</ecNumber>
    </recommendedName>
</protein>
<evidence type="ECO:0000313" key="21">
    <source>
        <dbReference type="Proteomes" id="UP000000709"/>
    </source>
</evidence>
<dbReference type="STRING" id="619300.G3ANX7"/>
<evidence type="ECO:0000256" key="6">
    <source>
        <dbReference type="ARBA" id="ARBA00005144"/>
    </source>
</evidence>
<dbReference type="eggNOG" id="ENOG502QSD8">
    <property type="taxonomic scope" value="Eukaryota"/>
</dbReference>
<comment type="catalytic activity">
    <reaction evidence="1 16">
        <text>a long-chain primary fatty alcohol + O2 = a long-chain fatty aldehyde + H2O2</text>
        <dbReference type="Rhea" id="RHEA:22756"/>
        <dbReference type="ChEBI" id="CHEBI:15379"/>
        <dbReference type="ChEBI" id="CHEBI:16240"/>
        <dbReference type="ChEBI" id="CHEBI:17176"/>
        <dbReference type="ChEBI" id="CHEBI:77396"/>
        <dbReference type="EC" id="1.1.3.20"/>
    </reaction>
</comment>
<evidence type="ECO:0000256" key="2">
    <source>
        <dbReference type="ARBA" id="ARBA00001411"/>
    </source>
</evidence>
<organism evidence="21">
    <name type="scientific">Spathaspora passalidarum (strain NRRL Y-27907 / 11-Y1)</name>
    <dbReference type="NCBI Taxonomy" id="619300"/>
    <lineage>
        <taxon>Eukaryota</taxon>
        <taxon>Fungi</taxon>
        <taxon>Dikarya</taxon>
        <taxon>Ascomycota</taxon>
        <taxon>Saccharomycotina</taxon>
        <taxon>Pichiomycetes</taxon>
        <taxon>Debaryomycetaceae</taxon>
        <taxon>Spathaspora</taxon>
    </lineage>
</organism>
<evidence type="ECO:0000256" key="14">
    <source>
        <dbReference type="ARBA" id="ARBA00023136"/>
    </source>
</evidence>
<dbReference type="InterPro" id="IPR007867">
    <property type="entry name" value="GMC_OxRtase_C"/>
</dbReference>
<keyword evidence="10" id="KW-0274">FAD</keyword>
<comment type="pathway">
    <text evidence="6">Energy metabolism; methane degradation.</text>
</comment>
<evidence type="ECO:0000256" key="1">
    <source>
        <dbReference type="ARBA" id="ARBA00000920"/>
    </source>
</evidence>
<comment type="catalytic activity">
    <reaction evidence="2">
        <text>a primary alcohol + O2 = an aldehyde + H2O2</text>
        <dbReference type="Rhea" id="RHEA:19829"/>
        <dbReference type="ChEBI" id="CHEBI:15379"/>
        <dbReference type="ChEBI" id="CHEBI:15734"/>
        <dbReference type="ChEBI" id="CHEBI:16240"/>
        <dbReference type="ChEBI" id="CHEBI:17478"/>
        <dbReference type="EC" id="1.1.3.13"/>
    </reaction>
</comment>
<dbReference type="Pfam" id="PF05199">
    <property type="entry name" value="GMC_oxred_C"/>
    <property type="match status" value="1"/>
</dbReference>
<evidence type="ECO:0000259" key="18">
    <source>
        <dbReference type="Pfam" id="PF00732"/>
    </source>
</evidence>
<evidence type="ECO:0000256" key="10">
    <source>
        <dbReference type="ARBA" id="ARBA00022827"/>
    </source>
</evidence>
<keyword evidence="8" id="KW-0285">Flavoprotein</keyword>
<dbReference type="GeneID" id="18875149"/>
<keyword evidence="11" id="KW-1133">Transmembrane helix</keyword>
<dbReference type="KEGG" id="spaa:SPAPADRAFT_67198"/>
<evidence type="ECO:0000256" key="9">
    <source>
        <dbReference type="ARBA" id="ARBA00022692"/>
    </source>
</evidence>
<evidence type="ECO:0000313" key="20">
    <source>
        <dbReference type="EMBL" id="EGW32602.1"/>
    </source>
</evidence>
<dbReference type="Proteomes" id="UP000000709">
    <property type="component" value="Unassembled WGS sequence"/>
</dbReference>
<feature type="domain" description="Glucose-methanol-choline oxidoreductase C-terminal" evidence="19">
    <location>
        <begin position="532"/>
        <end position="682"/>
    </location>
</feature>
<dbReference type="InterPro" id="IPR012400">
    <property type="entry name" value="Long_Oxdase"/>
</dbReference>
<evidence type="ECO:0000256" key="4">
    <source>
        <dbReference type="ARBA" id="ARBA00004253"/>
    </source>
</evidence>
<dbReference type="AlphaFoldDB" id="G3ANX7"/>
<dbReference type="EMBL" id="GL996502">
    <property type="protein sequence ID" value="EGW32602.1"/>
    <property type="molecule type" value="Genomic_DNA"/>
</dbReference>
<dbReference type="PANTHER" id="PTHR46056">
    <property type="entry name" value="LONG-CHAIN-ALCOHOL OXIDASE"/>
    <property type="match status" value="1"/>
</dbReference>
<evidence type="ECO:0000259" key="19">
    <source>
        <dbReference type="Pfam" id="PF05199"/>
    </source>
</evidence>
<evidence type="ECO:0000256" key="17">
    <source>
        <dbReference type="PIRSR" id="PIRSR028937-1"/>
    </source>
</evidence>
<comment type="similarity">
    <text evidence="7 16">Belongs to the GMC oxidoreductase family.</text>
</comment>
<comment type="subcellular location">
    <subcellularLocation>
        <location evidence="5">Membrane</location>
    </subcellularLocation>
    <subcellularLocation>
        <location evidence="4">Peroxisome matrix</location>
    </subcellularLocation>
</comment>
<keyword evidence="21" id="KW-1185">Reference proteome</keyword>
<keyword evidence="9" id="KW-0812">Transmembrane</keyword>
<name>G3ANX7_SPAPN</name>
<dbReference type="EC" id="1.1.3.20" evidence="16"/>
<dbReference type="InParanoid" id="G3ANX7"/>
<evidence type="ECO:0000256" key="5">
    <source>
        <dbReference type="ARBA" id="ARBA00004370"/>
    </source>
</evidence>
<evidence type="ECO:0000256" key="7">
    <source>
        <dbReference type="ARBA" id="ARBA00010790"/>
    </source>
</evidence>
<accession>G3ANX7</accession>
<keyword evidence="13" id="KW-0485">Methanol utilization</keyword>
<feature type="domain" description="Glucose-methanol-choline oxidoreductase N-terminal" evidence="18">
    <location>
        <begin position="237"/>
        <end position="450"/>
    </location>
</feature>
<keyword evidence="12 16" id="KW-0560">Oxidoreductase</keyword>
<reference evidence="20 21" key="1">
    <citation type="journal article" date="2011" name="Proc. Natl. Acad. Sci. U.S.A.">
        <title>Comparative genomics of xylose-fermenting fungi for enhanced biofuel production.</title>
        <authorList>
            <person name="Wohlbach D.J."/>
            <person name="Kuo A."/>
            <person name="Sato T.K."/>
            <person name="Potts K.M."/>
            <person name="Salamov A.A."/>
            <person name="LaButti K.M."/>
            <person name="Sun H."/>
            <person name="Clum A."/>
            <person name="Pangilinan J.L."/>
            <person name="Lindquist E.A."/>
            <person name="Lucas S."/>
            <person name="Lapidus A."/>
            <person name="Jin M."/>
            <person name="Gunawan C."/>
            <person name="Balan V."/>
            <person name="Dale B.E."/>
            <person name="Jeffries T.W."/>
            <person name="Zinkel R."/>
            <person name="Barry K.W."/>
            <person name="Grigoriev I.V."/>
            <person name="Gasch A.P."/>
        </authorList>
    </citation>
    <scope>NUCLEOTIDE SEQUENCE [LARGE SCALE GENOMIC DNA]</scope>
    <source>
        <strain evidence="21">NRRL Y-27907 / 11-Y1</strain>
    </source>
</reference>
<evidence type="ECO:0000256" key="12">
    <source>
        <dbReference type="ARBA" id="ARBA00023002"/>
    </source>
</evidence>
<evidence type="ECO:0000256" key="16">
    <source>
        <dbReference type="PIRNR" id="PIRNR028937"/>
    </source>
</evidence>
<evidence type="ECO:0000256" key="3">
    <source>
        <dbReference type="ARBA" id="ARBA00003842"/>
    </source>
</evidence>
<keyword evidence="14" id="KW-0472">Membrane</keyword>
<evidence type="ECO:0000256" key="8">
    <source>
        <dbReference type="ARBA" id="ARBA00022630"/>
    </source>
</evidence>
<dbReference type="GO" id="GO:0047639">
    <property type="term" value="F:alcohol oxidase activity"/>
    <property type="evidence" value="ECO:0007669"/>
    <property type="project" value="UniProtKB-EC"/>
</dbReference>
<comment type="function">
    <text evidence="3">Long-chain fatty alcohol oxidase involved in the omega-oxidation pathway of lipid degradation.</text>
</comment>
<sequence length="699" mass="77673">MESVEDRHIDTFIALADGIIHETTLDNVRDSIAPDFPQEKLNEYVNSCTRPSKIPEFRDVVLDTLNKSNLEAVKDFVLVMEALSSMKLAKEFTGSNTLIHDMTLKEREKLLLSWRDSKVPLMRKLFRSVYSITMSGCVLLADDLHLQACGYPGKELRDEAYKNQIVDDFSYEFMERPTTEGAELYLPDIEAVIIGSGCGAGAVAHTLAESGFKSLILEKGKYFSTSQLNFSDLEGVSNLFQSGGPISTNDQELFILAGSNFGGGSTVNWSASIKTPFKVRKEWYDEFGLDFVATDTYDKCQEYVWNKMGTSTEGIHHSYANNMLLEGCEKLGYNAKVIDQNTGGHPQHRCGFCHLGCKFAIKQSTPNNWFREPAATGSKFMEQVKVLEIIHHNGYAQGVVCQDTVTGVKFKITGPRVYITSGGSLNTPVILQDSGFRNKNIGSNLKLHPATAIFGDFGNEVRTKAYADSIMTSVCTEVDDLDGNAHGAKIETILNAPLFQNAHLPWFGSDAARRHMLRYNNMTAMLLLARDTSSGSIRSDPERPDSYYIDYQVNKFDRQSLMKALVTTADILYIQGAKKIISPQPSVPVFESDKQKEERSIKDEDYVAWRNSVSTMSFYPYSTSFGSAHQMASCRMSGKGPEYGACDEKGRLFECGNVFVADASVMPTSSGVNPMITTYTLARYIGLNIAKELKIQAKI</sequence>
<dbReference type="GO" id="GO:0005782">
    <property type="term" value="C:peroxisomal matrix"/>
    <property type="evidence" value="ECO:0007669"/>
    <property type="project" value="UniProtKB-SubCell"/>
</dbReference>
<dbReference type="GO" id="GO:0015945">
    <property type="term" value="P:methanol metabolic process"/>
    <property type="evidence" value="ECO:0007669"/>
    <property type="project" value="UniProtKB-KW"/>
</dbReference>
<dbReference type="SUPFAM" id="SSF51905">
    <property type="entry name" value="FAD/NAD(P)-binding domain"/>
    <property type="match status" value="1"/>
</dbReference>
<gene>
    <name evidence="20" type="ORF">SPAPADRAFT_67198</name>
</gene>
<dbReference type="InterPro" id="IPR000172">
    <property type="entry name" value="GMC_OxRdtase_N"/>
</dbReference>
<dbReference type="OrthoDB" id="269227at2759"/>
<dbReference type="GO" id="GO:0046188">
    <property type="term" value="P:methane catabolic process"/>
    <property type="evidence" value="ECO:0007669"/>
    <property type="project" value="UniProtKB-UniPathway"/>
</dbReference>
<dbReference type="GO" id="GO:0050660">
    <property type="term" value="F:flavin adenine dinucleotide binding"/>
    <property type="evidence" value="ECO:0007669"/>
    <property type="project" value="InterPro"/>
</dbReference>
<dbReference type="RefSeq" id="XP_007375878.1">
    <property type="nucleotide sequence ID" value="XM_007375816.1"/>
</dbReference>
<dbReference type="PIRSF" id="PIRSF028937">
    <property type="entry name" value="Lg_Ch_AO"/>
    <property type="match status" value="1"/>
</dbReference>
<dbReference type="GO" id="GO:0016020">
    <property type="term" value="C:membrane"/>
    <property type="evidence" value="ECO:0007669"/>
    <property type="project" value="UniProtKB-SubCell"/>
</dbReference>
<evidence type="ECO:0000256" key="15">
    <source>
        <dbReference type="ARBA" id="ARBA00023140"/>
    </source>
</evidence>
<dbReference type="GO" id="GO:0046577">
    <property type="term" value="F:long-chain-alcohol oxidase activity"/>
    <property type="evidence" value="ECO:0007669"/>
    <property type="project" value="UniProtKB-EC"/>
</dbReference>
<keyword evidence="15" id="KW-0576">Peroxisome</keyword>
<dbReference type="Pfam" id="PF00732">
    <property type="entry name" value="GMC_oxred_N"/>
    <property type="match status" value="1"/>
</dbReference>
<dbReference type="OMA" id="CFQGCKW"/>
<evidence type="ECO:0000256" key="11">
    <source>
        <dbReference type="ARBA" id="ARBA00022989"/>
    </source>
</evidence>
<evidence type="ECO:0000256" key="13">
    <source>
        <dbReference type="ARBA" id="ARBA00023095"/>
    </source>
</evidence>